<dbReference type="PANTHER" id="PTHR22893:SF91">
    <property type="entry name" value="NADPH DEHYDROGENASE 2-RELATED"/>
    <property type="match status" value="1"/>
</dbReference>
<dbReference type="GO" id="GO:0005829">
    <property type="term" value="C:cytosol"/>
    <property type="evidence" value="ECO:0007669"/>
    <property type="project" value="TreeGrafter"/>
</dbReference>
<sequence>MLPNVEMDAEQAAHLVASRLADVVAFGRPFIANPDLPARLATGAPLADIDWTTVYTSGARGYTDYPGLTVVERPLGAHRSWLSVRHSPGGDMALDNSWIGHAHSHSHGHNQGHVSATLSECSRSA</sequence>
<dbReference type="Gene3D" id="3.20.20.70">
    <property type="entry name" value="Aldolase class I"/>
    <property type="match status" value="1"/>
</dbReference>
<comment type="caution">
    <text evidence="2">The sequence shown here is derived from an EMBL/GenBank/DDBJ whole genome shotgun (WGS) entry which is preliminary data.</text>
</comment>
<proteinExistence type="predicted"/>
<dbReference type="InterPro" id="IPR013785">
    <property type="entry name" value="Aldolase_TIM"/>
</dbReference>
<dbReference type="GO" id="GO:0010181">
    <property type="term" value="F:FMN binding"/>
    <property type="evidence" value="ECO:0007669"/>
    <property type="project" value="InterPro"/>
</dbReference>
<keyword evidence="3" id="KW-1185">Reference proteome</keyword>
<evidence type="ECO:0000313" key="2">
    <source>
        <dbReference type="EMBL" id="PNE37368.1"/>
    </source>
</evidence>
<dbReference type="SUPFAM" id="SSF51395">
    <property type="entry name" value="FMN-linked oxidoreductases"/>
    <property type="match status" value="1"/>
</dbReference>
<organism evidence="2 3">
    <name type="scientific">Streptomyces noursei</name>
    <name type="common">Streptomyces albulus</name>
    <dbReference type="NCBI Taxonomy" id="1971"/>
    <lineage>
        <taxon>Bacteria</taxon>
        <taxon>Bacillati</taxon>
        <taxon>Actinomycetota</taxon>
        <taxon>Actinomycetes</taxon>
        <taxon>Kitasatosporales</taxon>
        <taxon>Streptomycetaceae</taxon>
        <taxon>Streptomyces</taxon>
    </lineage>
</organism>
<protein>
    <submittedName>
        <fullName evidence="2">Uncharacterized protein</fullName>
    </submittedName>
</protein>
<dbReference type="InterPro" id="IPR045247">
    <property type="entry name" value="Oye-like"/>
</dbReference>
<evidence type="ECO:0000256" key="1">
    <source>
        <dbReference type="SAM" id="MobiDB-lite"/>
    </source>
</evidence>
<dbReference type="EMBL" id="LJSN01000003">
    <property type="protein sequence ID" value="PNE37368.1"/>
    <property type="molecule type" value="Genomic_DNA"/>
</dbReference>
<dbReference type="GO" id="GO:0016491">
    <property type="term" value="F:oxidoreductase activity"/>
    <property type="evidence" value="ECO:0007669"/>
    <property type="project" value="InterPro"/>
</dbReference>
<feature type="compositionally biased region" description="Polar residues" evidence="1">
    <location>
        <begin position="112"/>
        <end position="125"/>
    </location>
</feature>
<evidence type="ECO:0000313" key="3">
    <source>
        <dbReference type="Proteomes" id="UP000236047"/>
    </source>
</evidence>
<dbReference type="Proteomes" id="UP000236047">
    <property type="component" value="Unassembled WGS sequence"/>
</dbReference>
<feature type="region of interest" description="Disordered" evidence="1">
    <location>
        <begin position="103"/>
        <end position="125"/>
    </location>
</feature>
<dbReference type="AlphaFoldDB" id="A0A2N8P8K6"/>
<reference evidence="3" key="1">
    <citation type="submission" date="2015-09" db="EMBL/GenBank/DDBJ databases">
        <authorList>
            <person name="Graham D.E."/>
            <person name="Mahan K.M."/>
            <person name="Klingeman D.M."/>
            <person name="Fida T."/>
            <person name="Giannone R.J."/>
            <person name="Hettich R.L."/>
            <person name="Parry R.J."/>
            <person name="Spain J.C."/>
        </authorList>
    </citation>
    <scope>NUCLEOTIDE SEQUENCE [LARGE SCALE GENOMIC DNA]</scope>
    <source>
        <strain evidence="3">JCM 4701</strain>
    </source>
</reference>
<gene>
    <name evidence="2" type="ORF">AOB60_23915</name>
</gene>
<dbReference type="PANTHER" id="PTHR22893">
    <property type="entry name" value="NADH OXIDOREDUCTASE-RELATED"/>
    <property type="match status" value="1"/>
</dbReference>
<dbReference type="RefSeq" id="WP_073445605.1">
    <property type="nucleotide sequence ID" value="NZ_LJSN01000003.1"/>
</dbReference>
<name>A0A2N8P8K6_STRNR</name>
<accession>A0A2N8P8K6</accession>